<dbReference type="KEGG" id="der:26527046"/>
<evidence type="ECO:0000259" key="2">
    <source>
        <dbReference type="Pfam" id="PF00014"/>
    </source>
</evidence>
<accession>A0A0Q5T2F6</accession>
<dbReference type="Pfam" id="PF00014">
    <property type="entry name" value="Kunitz_BPTI"/>
    <property type="match status" value="1"/>
</dbReference>
<evidence type="ECO:0000313" key="5">
    <source>
        <dbReference type="Proteomes" id="UP000008711"/>
    </source>
</evidence>
<evidence type="ECO:0000256" key="1">
    <source>
        <dbReference type="SAM" id="SignalP"/>
    </source>
</evidence>
<protein>
    <recommendedName>
        <fullName evidence="2">BPTI/Kunitz inhibitor domain-containing protein</fullName>
    </recommendedName>
</protein>
<reference evidence="3" key="3">
    <citation type="submission" date="2015-11" db="EMBL/GenBank/DDBJ databases">
        <authorList>
            <consortium name="FlyBase"/>
        </authorList>
    </citation>
    <scope>NUCLEOTIDE SEQUENCE</scope>
    <source>
        <strain evidence="3">TSC#14021-0224.01</strain>
    </source>
</reference>
<dbReference type="EMBL" id="CH957485">
    <property type="protein sequence ID" value="KQS24651.1"/>
    <property type="molecule type" value="Genomic_DNA"/>
</dbReference>
<dbReference type="KEGG" id="der:26526222"/>
<dbReference type="InterPro" id="IPR036880">
    <property type="entry name" value="Kunitz_BPTI_sf"/>
</dbReference>
<dbReference type="OrthoDB" id="7846539at2759"/>
<reference evidence="3 5" key="2">
    <citation type="journal article" date="2008" name="Bioinformatics">
        <title>Assembly reconciliation.</title>
        <authorList>
            <person name="Zimin A.V."/>
            <person name="Smith D.R."/>
            <person name="Sutton G."/>
            <person name="Yorke J.A."/>
        </authorList>
    </citation>
    <scope>NUCLEOTIDE SEQUENCE [LARGE SCALE GENOMIC DNA]</scope>
    <source>
        <strain evidence="3 5">TSC#14021-0224.01</strain>
    </source>
</reference>
<feature type="signal peptide" evidence="1">
    <location>
        <begin position="1"/>
        <end position="19"/>
    </location>
</feature>
<feature type="domain" description="BPTI/Kunitz inhibitor" evidence="2">
    <location>
        <begin position="29"/>
        <end position="77"/>
    </location>
</feature>
<evidence type="ECO:0000313" key="3">
    <source>
        <dbReference type="EMBL" id="KQS24651.1"/>
    </source>
</evidence>
<dbReference type="AlphaFoldDB" id="A0A0Q5T2F6"/>
<name>A0A0Q5T2F6_DROER</name>
<proteinExistence type="predicted"/>
<dbReference type="SUPFAM" id="SSF57362">
    <property type="entry name" value="BPTI-like"/>
    <property type="match status" value="1"/>
</dbReference>
<gene>
    <name evidence="3" type="primary">Dere\GG27222</name>
    <name evidence="4" type="synonym">Dere\GG26398</name>
    <name evidence="4" type="ORF">Dere_GG26398</name>
    <name evidence="3" type="ORF">Dere_GG27222</name>
</gene>
<dbReference type="Proteomes" id="UP000008711">
    <property type="component" value="Unassembled WGS sequence"/>
</dbReference>
<dbReference type="GO" id="GO:0004867">
    <property type="term" value="F:serine-type endopeptidase inhibitor activity"/>
    <property type="evidence" value="ECO:0007669"/>
    <property type="project" value="InterPro"/>
</dbReference>
<sequence>MKFVALLSLMTIAIGLAQGQRDVKCFMEPLPQGFCSRQIVGYTYSRVRTSCVNYEALGCAVAGNFFTDKKVCEARCKPVLTFRNNPFSYYVEGAFDQATKMLRRLLG</sequence>
<evidence type="ECO:0000313" key="4">
    <source>
        <dbReference type="EMBL" id="KQS70055.1"/>
    </source>
</evidence>
<dbReference type="Gene3D" id="4.10.410.10">
    <property type="entry name" value="Pancreatic trypsin inhibitor Kunitz domain"/>
    <property type="match status" value="1"/>
</dbReference>
<dbReference type="InterPro" id="IPR002223">
    <property type="entry name" value="Kunitz_BPTI"/>
</dbReference>
<keyword evidence="5" id="KW-1185">Reference proteome</keyword>
<feature type="chain" id="PRO_5014238483" description="BPTI/Kunitz inhibitor domain-containing protein" evidence="1">
    <location>
        <begin position="20"/>
        <end position="107"/>
    </location>
</feature>
<dbReference type="EMBL" id="CH954177">
    <property type="protein sequence ID" value="KQS70055.1"/>
    <property type="molecule type" value="Genomic_DNA"/>
</dbReference>
<reference evidence="3 5" key="1">
    <citation type="journal article" date="2007" name="Nature">
        <title>Evolution of genes and genomes on the Drosophila phylogeny.</title>
        <authorList>
            <consortium name="Drosophila 12 Genomes Consortium"/>
            <person name="Clark A.G."/>
            <person name="Eisen M.B."/>
            <person name="Smith D.R."/>
            <person name="Bergman C.M."/>
            <person name="Oliver B."/>
            <person name="Markow T.A."/>
            <person name="Kaufman T.C."/>
            <person name="Kellis M."/>
            <person name="Gelbart W."/>
            <person name="Iyer V.N."/>
            <person name="Pollard D.A."/>
            <person name="Sackton T.B."/>
            <person name="Larracuente A.M."/>
            <person name="Singh N.D."/>
            <person name="Abad J.P."/>
            <person name="Abt D.N."/>
            <person name="Adryan B."/>
            <person name="Aguade M."/>
            <person name="Akashi H."/>
            <person name="Anderson W.W."/>
            <person name="Aquadro C.F."/>
            <person name="Ardell D.H."/>
            <person name="Arguello R."/>
            <person name="Artieri C.G."/>
            <person name="Barbash D.A."/>
            <person name="Barker D."/>
            <person name="Barsanti P."/>
            <person name="Batterham P."/>
            <person name="Batzoglou S."/>
            <person name="Begun D."/>
            <person name="Bhutkar A."/>
            <person name="Blanco E."/>
            <person name="Bosak S.A."/>
            <person name="Bradley R.K."/>
            <person name="Brand A.D."/>
            <person name="Brent M.R."/>
            <person name="Brooks A.N."/>
            <person name="Brown R.H."/>
            <person name="Butlin R.K."/>
            <person name="Caggese C."/>
            <person name="Calvi B.R."/>
            <person name="Bernardo de Carvalho A."/>
            <person name="Caspi A."/>
            <person name="Castrezana S."/>
            <person name="Celniker S.E."/>
            <person name="Chang J.L."/>
            <person name="Chapple C."/>
            <person name="Chatterji S."/>
            <person name="Chinwalla A."/>
            <person name="Civetta A."/>
            <person name="Clifton S.W."/>
            <person name="Comeron J.M."/>
            <person name="Costello J.C."/>
            <person name="Coyne J.A."/>
            <person name="Daub J."/>
            <person name="David R.G."/>
            <person name="Delcher A.L."/>
            <person name="Delehaunty K."/>
            <person name="Do C.B."/>
            <person name="Ebling H."/>
            <person name="Edwards K."/>
            <person name="Eickbush T."/>
            <person name="Evans J.D."/>
            <person name="Filipski A."/>
            <person name="Findeiss S."/>
            <person name="Freyhult E."/>
            <person name="Fulton L."/>
            <person name="Fulton R."/>
            <person name="Garcia A.C."/>
            <person name="Gardiner A."/>
            <person name="Garfield D.A."/>
            <person name="Garvin B.E."/>
            <person name="Gibson G."/>
            <person name="Gilbert D."/>
            <person name="Gnerre S."/>
            <person name="Godfrey J."/>
            <person name="Good R."/>
            <person name="Gotea V."/>
            <person name="Gravely B."/>
            <person name="Greenberg A.J."/>
            <person name="Griffiths-Jones S."/>
            <person name="Gross S."/>
            <person name="Guigo R."/>
            <person name="Gustafson E.A."/>
            <person name="Haerty W."/>
            <person name="Hahn M.W."/>
            <person name="Halligan D.L."/>
            <person name="Halpern A.L."/>
            <person name="Halter G.M."/>
            <person name="Han M.V."/>
            <person name="Heger A."/>
            <person name="Hillier L."/>
            <person name="Hinrichs A.S."/>
            <person name="Holmes I."/>
            <person name="Hoskins R.A."/>
            <person name="Hubisz M.J."/>
            <person name="Hultmark D."/>
            <person name="Huntley M.A."/>
            <person name="Jaffe D.B."/>
            <person name="Jagadeeshan S."/>
            <person name="Jeck W.R."/>
            <person name="Johnson J."/>
            <person name="Jones C.D."/>
            <person name="Jordan W.C."/>
            <person name="Karpen G.H."/>
            <person name="Kataoka E."/>
            <person name="Keightley P.D."/>
            <person name="Kheradpour P."/>
            <person name="Kirkness E.F."/>
            <person name="Koerich L.B."/>
            <person name="Kristiansen K."/>
            <person name="Kudrna D."/>
            <person name="Kulathinal R.J."/>
            <person name="Kumar S."/>
            <person name="Kwok R."/>
            <person name="Lander E."/>
            <person name="Langley C.H."/>
            <person name="Lapoint R."/>
            <person name="Lazzaro B.P."/>
            <person name="Lee S.J."/>
            <person name="Levesque L."/>
            <person name="Li R."/>
            <person name="Lin C.F."/>
            <person name="Lin M.F."/>
            <person name="Lindblad-Toh K."/>
            <person name="Llopart A."/>
            <person name="Long M."/>
            <person name="Low L."/>
            <person name="Lozovsky E."/>
            <person name="Lu J."/>
            <person name="Luo M."/>
            <person name="Machado C.A."/>
            <person name="Makalowski W."/>
            <person name="Marzo M."/>
            <person name="Matsuda M."/>
            <person name="Matzkin L."/>
            <person name="McAllister B."/>
            <person name="McBride C.S."/>
            <person name="McKernan B."/>
            <person name="McKernan K."/>
            <person name="Mendez-Lago M."/>
            <person name="Minx P."/>
            <person name="Mollenhauer M.U."/>
            <person name="Montooth K."/>
            <person name="Mount S.M."/>
            <person name="Mu X."/>
            <person name="Myers E."/>
            <person name="Negre B."/>
            <person name="Newfeld S."/>
            <person name="Nielsen R."/>
            <person name="Noor M.A."/>
            <person name="O'Grady P."/>
            <person name="Pachter L."/>
            <person name="Papaceit M."/>
            <person name="Parisi M.J."/>
            <person name="Parisi M."/>
            <person name="Parts L."/>
            <person name="Pedersen J.S."/>
            <person name="Pesole G."/>
            <person name="Phillippy A.M."/>
            <person name="Ponting C.P."/>
            <person name="Pop M."/>
            <person name="Porcelli D."/>
            <person name="Powell J.R."/>
            <person name="Prohaska S."/>
            <person name="Pruitt K."/>
            <person name="Puig M."/>
            <person name="Quesneville H."/>
            <person name="Ram K.R."/>
            <person name="Rand D."/>
            <person name="Rasmussen M.D."/>
            <person name="Reed L.K."/>
            <person name="Reenan R."/>
            <person name="Reily A."/>
            <person name="Remington K.A."/>
            <person name="Rieger T.T."/>
            <person name="Ritchie M.G."/>
            <person name="Robin C."/>
            <person name="Rogers Y.H."/>
            <person name="Rohde C."/>
            <person name="Rozas J."/>
            <person name="Rubenfield M.J."/>
            <person name="Ruiz A."/>
            <person name="Russo S."/>
            <person name="Salzberg S.L."/>
            <person name="Sanchez-Gracia A."/>
            <person name="Saranga D.J."/>
            <person name="Sato H."/>
            <person name="Schaeffer S.W."/>
            <person name="Schatz M.C."/>
            <person name="Schlenke T."/>
            <person name="Schwartz R."/>
            <person name="Segarra C."/>
            <person name="Singh R.S."/>
            <person name="Sirot L."/>
            <person name="Sirota M."/>
            <person name="Sisneros N.B."/>
            <person name="Smith C.D."/>
            <person name="Smith T.F."/>
            <person name="Spieth J."/>
            <person name="Stage D.E."/>
            <person name="Stark A."/>
            <person name="Stephan W."/>
            <person name="Strausberg R.L."/>
            <person name="Strempel S."/>
            <person name="Sturgill D."/>
            <person name="Sutton G."/>
            <person name="Sutton G.G."/>
            <person name="Tao W."/>
            <person name="Teichmann S."/>
            <person name="Tobari Y.N."/>
            <person name="Tomimura Y."/>
            <person name="Tsolas J.M."/>
            <person name="Valente V.L."/>
            <person name="Venter E."/>
            <person name="Venter J.C."/>
            <person name="Vicario S."/>
            <person name="Vieira F.G."/>
            <person name="Vilella A.J."/>
            <person name="Villasante A."/>
            <person name="Walenz B."/>
            <person name="Wang J."/>
            <person name="Wasserman M."/>
            <person name="Watts T."/>
            <person name="Wilson D."/>
            <person name="Wilson R.K."/>
            <person name="Wing R.A."/>
            <person name="Wolfner M.F."/>
            <person name="Wong A."/>
            <person name="Wong G.K."/>
            <person name="Wu C.I."/>
            <person name="Wu G."/>
            <person name="Yamamoto D."/>
            <person name="Yang H.P."/>
            <person name="Yang S.P."/>
            <person name="Yorke J.A."/>
            <person name="Yoshida K."/>
            <person name="Zdobnov E."/>
            <person name="Zhang P."/>
            <person name="Zhang Y."/>
            <person name="Zimin A.V."/>
            <person name="Baldwin J."/>
            <person name="Abdouelleil A."/>
            <person name="Abdulkadir J."/>
            <person name="Abebe A."/>
            <person name="Abera B."/>
            <person name="Abreu J."/>
            <person name="Acer S.C."/>
            <person name="Aftuck L."/>
            <person name="Alexander A."/>
            <person name="An P."/>
            <person name="Anderson E."/>
            <person name="Anderson S."/>
            <person name="Arachi H."/>
            <person name="Azer M."/>
            <person name="Bachantsang P."/>
            <person name="Barry A."/>
            <person name="Bayul T."/>
            <person name="Berlin A."/>
            <person name="Bessette D."/>
            <person name="Bloom T."/>
            <person name="Blye J."/>
            <person name="Boguslavskiy L."/>
            <person name="Bonnet C."/>
            <person name="Boukhgalter B."/>
            <person name="Bourzgui I."/>
            <person name="Brown A."/>
            <person name="Cahill P."/>
            <person name="Channer S."/>
            <person name="Cheshatsang Y."/>
            <person name="Chuda L."/>
            <person name="Citroen M."/>
            <person name="Collymore A."/>
            <person name="Cooke P."/>
            <person name="Costello M."/>
            <person name="D'Aco K."/>
            <person name="Daza R."/>
            <person name="De Haan G."/>
            <person name="DeGray S."/>
            <person name="DeMaso C."/>
            <person name="Dhargay N."/>
            <person name="Dooley K."/>
            <person name="Dooley E."/>
            <person name="Doricent M."/>
            <person name="Dorje P."/>
            <person name="Dorjee K."/>
            <person name="Dupes A."/>
            <person name="Elong R."/>
            <person name="Falk J."/>
            <person name="Farina A."/>
            <person name="Faro S."/>
            <person name="Ferguson D."/>
            <person name="Fisher S."/>
            <person name="Foley C.D."/>
            <person name="Franke A."/>
            <person name="Friedrich D."/>
            <person name="Gadbois L."/>
            <person name="Gearin G."/>
            <person name="Gearin C.R."/>
            <person name="Giannoukos G."/>
            <person name="Goode T."/>
            <person name="Graham J."/>
            <person name="Grandbois E."/>
            <person name="Grewal S."/>
            <person name="Gyaltsen K."/>
            <person name="Hafez N."/>
            <person name="Hagos B."/>
            <person name="Hall J."/>
            <person name="Henson C."/>
            <person name="Hollinger A."/>
            <person name="Honan T."/>
            <person name="Huard M.D."/>
            <person name="Hughes L."/>
            <person name="Hurhula B."/>
            <person name="Husby M.E."/>
            <person name="Kamat A."/>
            <person name="Kanga B."/>
            <person name="Kashin S."/>
            <person name="Khazanovich D."/>
            <person name="Kisner P."/>
            <person name="Lance K."/>
            <person name="Lara M."/>
            <person name="Lee W."/>
            <person name="Lennon N."/>
            <person name="Letendre F."/>
            <person name="LeVine R."/>
            <person name="Lipovsky A."/>
            <person name="Liu X."/>
            <person name="Liu J."/>
            <person name="Liu S."/>
            <person name="Lokyitsang T."/>
            <person name="Lokyitsang Y."/>
            <person name="Lubonja R."/>
            <person name="Lui A."/>
            <person name="MacDonald P."/>
            <person name="Magnisalis V."/>
            <person name="Maru K."/>
            <person name="Matthews C."/>
            <person name="McCusker W."/>
            <person name="McDonough S."/>
            <person name="Mehta T."/>
            <person name="Meldrim J."/>
            <person name="Meneus L."/>
            <person name="Mihai O."/>
            <person name="Mihalev A."/>
            <person name="Mihova T."/>
            <person name="Mittelman R."/>
            <person name="Mlenga V."/>
            <person name="Montmayeur A."/>
            <person name="Mulrain L."/>
            <person name="Navidi A."/>
            <person name="Naylor J."/>
            <person name="Negash T."/>
            <person name="Nguyen T."/>
            <person name="Nguyen N."/>
            <person name="Nicol R."/>
            <person name="Norbu C."/>
            <person name="Norbu N."/>
            <person name="Novod N."/>
            <person name="O'Neill B."/>
            <person name="Osman S."/>
            <person name="Markiewicz E."/>
            <person name="Oyono O.L."/>
            <person name="Patti C."/>
            <person name="Phunkhang P."/>
            <person name="Pierre F."/>
            <person name="Priest M."/>
            <person name="Raghuraman S."/>
            <person name="Rege F."/>
            <person name="Reyes R."/>
            <person name="Rise C."/>
            <person name="Rogov P."/>
            <person name="Ross K."/>
            <person name="Ryan E."/>
            <person name="Settipalli S."/>
            <person name="Shea T."/>
            <person name="Sherpa N."/>
            <person name="Shi L."/>
            <person name="Shih D."/>
            <person name="Sparrow T."/>
            <person name="Spaulding J."/>
            <person name="Stalker J."/>
            <person name="Stange-Thomann N."/>
            <person name="Stavropoulos S."/>
            <person name="Stone C."/>
            <person name="Strader C."/>
            <person name="Tesfaye S."/>
            <person name="Thomson T."/>
            <person name="Thoulutsang Y."/>
            <person name="Thoulutsang D."/>
            <person name="Topham K."/>
            <person name="Topping I."/>
            <person name="Tsamla T."/>
            <person name="Vassiliev H."/>
            <person name="Vo A."/>
            <person name="Wangchuk T."/>
            <person name="Wangdi T."/>
            <person name="Weiand M."/>
            <person name="Wilkinson J."/>
            <person name="Wilson A."/>
            <person name="Yadav S."/>
            <person name="Young G."/>
            <person name="Yu Q."/>
            <person name="Zembek L."/>
            <person name="Zhong D."/>
            <person name="Zimmer A."/>
            <person name="Zwirko Z."/>
            <person name="Jaffe D.B."/>
            <person name="Alvarez P."/>
            <person name="Brockman W."/>
            <person name="Butler J."/>
            <person name="Chin C."/>
            <person name="Gnerre S."/>
            <person name="Grabherr M."/>
            <person name="Kleber M."/>
            <person name="Mauceli E."/>
            <person name="MacCallum I."/>
        </authorList>
    </citation>
    <scope>NUCLEOTIDE SEQUENCE [LARGE SCALE GENOMIC DNA]</scope>
    <source>
        <strain evidence="3 5">TSC#14021-0224.01</strain>
    </source>
</reference>
<keyword evidence="1" id="KW-0732">Signal</keyword>
<organism evidence="3 5">
    <name type="scientific">Drosophila erecta</name>
    <name type="common">Fruit fly</name>
    <dbReference type="NCBI Taxonomy" id="7220"/>
    <lineage>
        <taxon>Eukaryota</taxon>
        <taxon>Metazoa</taxon>
        <taxon>Ecdysozoa</taxon>
        <taxon>Arthropoda</taxon>
        <taxon>Hexapoda</taxon>
        <taxon>Insecta</taxon>
        <taxon>Pterygota</taxon>
        <taxon>Neoptera</taxon>
        <taxon>Endopterygota</taxon>
        <taxon>Diptera</taxon>
        <taxon>Brachycera</taxon>
        <taxon>Muscomorpha</taxon>
        <taxon>Ephydroidea</taxon>
        <taxon>Drosophilidae</taxon>
        <taxon>Drosophila</taxon>
        <taxon>Sophophora</taxon>
    </lineage>
</organism>